<dbReference type="InterPro" id="IPR029063">
    <property type="entry name" value="SAM-dependent_MTases_sf"/>
</dbReference>
<dbReference type="PANTHER" id="PTHR43591:SF110">
    <property type="entry name" value="RHODANESE DOMAIN-CONTAINING PROTEIN"/>
    <property type="match status" value="1"/>
</dbReference>
<sequence>MRPMVYLLNKGTQGGEIQRLNGQHPMLMAVTGRLMPDAVRKYLGALGRPPAVADIATGTGIWLQSIAKELPSDAQLDGYDISTQAFPETPWEPANMRLMEADACEPFADEVLGSYDVVHVRLMSYALGKEQWEEVARNLLSLLRPGGYIFWEECGYAAMTCIPLTETFQKVYSLDARYAVTMGRDITMPCRLFGHLQNAGYVDVAPSIYDSFSLGDAFQKSAQWFIISVLKQSLHGIVARGGCEWLRSDDDVERAVEQMYRDRDEHGCLYGFQMHWFVGRAPRPELSGRDGQAR</sequence>
<dbReference type="AlphaFoldDB" id="A0A2C5Y980"/>
<dbReference type="SUPFAM" id="SSF53335">
    <property type="entry name" value="S-adenosyl-L-methionine-dependent methyltransferases"/>
    <property type="match status" value="1"/>
</dbReference>
<dbReference type="Gene3D" id="3.40.50.150">
    <property type="entry name" value="Vaccinia Virus protein VP39"/>
    <property type="match status" value="1"/>
</dbReference>
<evidence type="ECO:0000313" key="3">
    <source>
        <dbReference type="Proteomes" id="UP000226192"/>
    </source>
</evidence>
<dbReference type="CDD" id="cd02440">
    <property type="entry name" value="AdoMet_MTases"/>
    <property type="match status" value="1"/>
</dbReference>
<comment type="caution">
    <text evidence="2">The sequence shown here is derived from an EMBL/GenBank/DDBJ whole genome shotgun (WGS) entry which is preliminary data.</text>
</comment>
<dbReference type="STRING" id="1399860.A0A2C5Y980"/>
<organism evidence="2 3">
    <name type="scientific">Ophiocordyceps australis</name>
    <dbReference type="NCBI Taxonomy" id="1399860"/>
    <lineage>
        <taxon>Eukaryota</taxon>
        <taxon>Fungi</taxon>
        <taxon>Dikarya</taxon>
        <taxon>Ascomycota</taxon>
        <taxon>Pezizomycotina</taxon>
        <taxon>Sordariomycetes</taxon>
        <taxon>Hypocreomycetidae</taxon>
        <taxon>Hypocreales</taxon>
        <taxon>Ophiocordycipitaceae</taxon>
        <taxon>Ophiocordyceps</taxon>
    </lineage>
</organism>
<dbReference type="OrthoDB" id="417697at2759"/>
<evidence type="ECO:0008006" key="4">
    <source>
        <dbReference type="Google" id="ProtNLM"/>
    </source>
</evidence>
<gene>
    <name evidence="2" type="ORF">CDD81_4760</name>
</gene>
<dbReference type="PANTHER" id="PTHR43591">
    <property type="entry name" value="METHYLTRANSFERASE"/>
    <property type="match status" value="1"/>
</dbReference>
<name>A0A2C5Y980_9HYPO</name>
<proteinExistence type="inferred from homology"/>
<accession>A0A2C5Y980</accession>
<dbReference type="EMBL" id="NJET01000033">
    <property type="protein sequence ID" value="PHH64276.1"/>
    <property type="molecule type" value="Genomic_DNA"/>
</dbReference>
<evidence type="ECO:0000313" key="2">
    <source>
        <dbReference type="EMBL" id="PHH64276.1"/>
    </source>
</evidence>
<protein>
    <recommendedName>
        <fullName evidence="4">Methyltransferase domain-containing protein</fullName>
    </recommendedName>
</protein>
<dbReference type="Proteomes" id="UP000226192">
    <property type="component" value="Unassembled WGS sequence"/>
</dbReference>
<dbReference type="Pfam" id="PF13489">
    <property type="entry name" value="Methyltransf_23"/>
    <property type="match status" value="1"/>
</dbReference>
<evidence type="ECO:0000256" key="1">
    <source>
        <dbReference type="ARBA" id="ARBA00038158"/>
    </source>
</evidence>
<reference evidence="2 3" key="1">
    <citation type="submission" date="2017-06" db="EMBL/GenBank/DDBJ databases">
        <title>Ant-infecting Ophiocordyceps genomes reveal a high diversity of potential behavioral manipulation genes and a possible major role for enterotoxins.</title>
        <authorList>
            <person name="De Bekker C."/>
            <person name="Evans H.C."/>
            <person name="Brachmann A."/>
            <person name="Hughes D.P."/>
        </authorList>
    </citation>
    <scope>NUCLEOTIDE SEQUENCE [LARGE SCALE GENOMIC DNA]</scope>
    <source>
        <strain evidence="2 3">Map64</strain>
    </source>
</reference>
<comment type="similarity">
    <text evidence="1">Belongs to the methyltransferase superfamily. LaeA methyltransferase family.</text>
</comment>
<keyword evidence="3" id="KW-1185">Reference proteome</keyword>